<reference evidence="1 2" key="1">
    <citation type="submission" date="2016-07" db="EMBL/GenBank/DDBJ databases">
        <title>Multiple horizontal gene transfer events from other fungi enriched the ability of initially mycotrophic Trichoderma (Ascomycota) to feed on dead plant biomass.</title>
        <authorList>
            <consortium name="DOE Joint Genome Institute"/>
            <person name="Aerts A."/>
            <person name="Atanasova L."/>
            <person name="Chenthamara K."/>
            <person name="Zhang J."/>
            <person name="Grujic M."/>
            <person name="Henrissat B."/>
            <person name="Kuo A."/>
            <person name="Salamov A."/>
            <person name="Lipzen A."/>
            <person name="Labutti K."/>
            <person name="Barry K."/>
            <person name="Miao Y."/>
            <person name="Rahimi M.J."/>
            <person name="Shen Q."/>
            <person name="Grigoriev I.V."/>
            <person name="Kubicek C.P."/>
            <person name="Druzhinina I.S."/>
        </authorList>
    </citation>
    <scope>NUCLEOTIDE SEQUENCE [LARGE SCALE GENOMIC DNA]</scope>
    <source>
        <strain evidence="1 2">CBS 226.95</strain>
    </source>
</reference>
<accession>A0A2T4AGS5</accession>
<organism evidence="1 2">
    <name type="scientific">Trichoderma harzianum CBS 226.95</name>
    <dbReference type="NCBI Taxonomy" id="983964"/>
    <lineage>
        <taxon>Eukaryota</taxon>
        <taxon>Fungi</taxon>
        <taxon>Dikarya</taxon>
        <taxon>Ascomycota</taxon>
        <taxon>Pezizomycotina</taxon>
        <taxon>Sordariomycetes</taxon>
        <taxon>Hypocreomycetidae</taxon>
        <taxon>Hypocreales</taxon>
        <taxon>Hypocreaceae</taxon>
        <taxon>Trichoderma</taxon>
    </lineage>
</organism>
<protein>
    <submittedName>
        <fullName evidence="1">Uncharacterized protein</fullName>
    </submittedName>
</protein>
<evidence type="ECO:0000313" key="2">
    <source>
        <dbReference type="Proteomes" id="UP000241690"/>
    </source>
</evidence>
<dbReference type="EMBL" id="KZ679678">
    <property type="protein sequence ID" value="PTB56291.1"/>
    <property type="molecule type" value="Genomic_DNA"/>
</dbReference>
<keyword evidence="2" id="KW-1185">Reference proteome</keyword>
<dbReference type="RefSeq" id="XP_024775968.1">
    <property type="nucleotide sequence ID" value="XM_024914648.1"/>
</dbReference>
<name>A0A2T4AGS5_TRIHA</name>
<dbReference type="Proteomes" id="UP000241690">
    <property type="component" value="Unassembled WGS sequence"/>
</dbReference>
<sequence length="75" mass="8258">MLYITLNSSLTILLTPMADWVSLDGARAVITQKVETPNSRHGWMHLYPITGLPATLARPPTTGKNNKAQIDTIIQ</sequence>
<dbReference type="GeneID" id="36623214"/>
<gene>
    <name evidence="1" type="ORF">M431DRAFT_372207</name>
</gene>
<dbReference type="AlphaFoldDB" id="A0A2T4AGS5"/>
<proteinExistence type="predicted"/>
<evidence type="ECO:0000313" key="1">
    <source>
        <dbReference type="EMBL" id="PTB56291.1"/>
    </source>
</evidence>